<feature type="transmembrane region" description="Helical" evidence="2">
    <location>
        <begin position="49"/>
        <end position="71"/>
    </location>
</feature>
<evidence type="ECO:0008006" key="4">
    <source>
        <dbReference type="Google" id="ProtNLM"/>
    </source>
</evidence>
<keyword evidence="2" id="KW-1133">Transmembrane helix</keyword>
<organism evidence="3">
    <name type="scientific">Graphocephala atropunctata</name>
    <dbReference type="NCBI Taxonomy" id="36148"/>
    <lineage>
        <taxon>Eukaryota</taxon>
        <taxon>Metazoa</taxon>
        <taxon>Ecdysozoa</taxon>
        <taxon>Arthropoda</taxon>
        <taxon>Hexapoda</taxon>
        <taxon>Insecta</taxon>
        <taxon>Pterygota</taxon>
        <taxon>Neoptera</taxon>
        <taxon>Paraneoptera</taxon>
        <taxon>Hemiptera</taxon>
        <taxon>Auchenorrhyncha</taxon>
        <taxon>Membracoidea</taxon>
        <taxon>Cicadellidae</taxon>
        <taxon>Cicadellinae</taxon>
        <taxon>Cicadellini</taxon>
        <taxon>Graphocephala</taxon>
    </lineage>
</organism>
<protein>
    <recommendedName>
        <fullName evidence="4">Small integral membrane protein 29</fullName>
    </recommendedName>
</protein>
<dbReference type="PANTHER" id="PTHR15868">
    <property type="entry name" value="SIMILAR TO RIKEN CDNA 6430571L13 GENE, SIMILAR TO G20 PROTEIN"/>
    <property type="match status" value="1"/>
</dbReference>
<proteinExistence type="predicted"/>
<dbReference type="InterPro" id="IPR042351">
    <property type="entry name" value="C3orf18-like"/>
</dbReference>
<name>A0A1B6LQI3_9HEMI</name>
<dbReference type="EMBL" id="GEBQ01014138">
    <property type="protein sequence ID" value="JAT25839.1"/>
    <property type="molecule type" value="Transcribed_RNA"/>
</dbReference>
<dbReference type="AlphaFoldDB" id="A0A1B6LQI3"/>
<gene>
    <name evidence="3" type="ORF">g.14746</name>
</gene>
<dbReference type="PANTHER" id="PTHR15868:SF0">
    <property type="entry name" value="SIMILAR TO RIKEN CDNA 6430571L13 GENE_ SIMILAR TO G20 PROTEIN"/>
    <property type="match status" value="1"/>
</dbReference>
<feature type="region of interest" description="Disordered" evidence="1">
    <location>
        <begin position="21"/>
        <end position="40"/>
    </location>
</feature>
<evidence type="ECO:0000256" key="1">
    <source>
        <dbReference type="SAM" id="MobiDB-lite"/>
    </source>
</evidence>
<keyword evidence="2" id="KW-0812">Transmembrane</keyword>
<sequence length="132" mass="15168">MLTNEINTEINTTEVISTIPSPTSTSIFNSSTTPSDHTETDKENQSLRFIIIPICALGFVVFLTVVVLLFLRKKRLDRLRHHLMPFYNFDPGEEGEDWEAELLEDNGEYNNMKGYKSMDHRQSARQTLLSTD</sequence>
<feature type="compositionally biased region" description="Low complexity" evidence="1">
    <location>
        <begin position="21"/>
        <end position="35"/>
    </location>
</feature>
<evidence type="ECO:0000256" key="2">
    <source>
        <dbReference type="SAM" id="Phobius"/>
    </source>
</evidence>
<reference evidence="3" key="1">
    <citation type="submission" date="2015-11" db="EMBL/GenBank/DDBJ databases">
        <title>De novo transcriptome assembly of four potential Pierce s Disease insect vectors from Arizona vineyards.</title>
        <authorList>
            <person name="Tassone E.E."/>
        </authorList>
    </citation>
    <scope>NUCLEOTIDE SEQUENCE</scope>
</reference>
<keyword evidence="2" id="KW-0472">Membrane</keyword>
<accession>A0A1B6LQI3</accession>
<evidence type="ECO:0000313" key="3">
    <source>
        <dbReference type="EMBL" id="JAT25839.1"/>
    </source>
</evidence>